<evidence type="ECO:0000313" key="2">
    <source>
        <dbReference type="Proteomes" id="UP000829447"/>
    </source>
</evidence>
<gene>
    <name evidence="1" type="ORF">PGIGA_G00133320</name>
</gene>
<name>A0ACC5XJR0_PANGG</name>
<comment type="caution">
    <text evidence="1">The sequence shown here is derived from an EMBL/GenBank/DDBJ whole genome shotgun (WGS) entry which is preliminary data.</text>
</comment>
<sequence length="210" mass="23773">MNPNFVSTLYVGDLHPDVIEPMLVEKFSPAGHIHSIRLSRDQKTGSSLHYASINFQHRAEGPALNVHVVTDENRKSKGLGFVRFERHEDVQRIKVERFKHKFEQAMMENGHSRGFSFVHFSSSQEAMKARRERNGRIWGRTQVCVGVAQCKEEQPACLAHQNIQRMPNMQVKTVQNIYQPVPQCCQLHTQPNSQAPPESALDGADHPAAA</sequence>
<organism evidence="1 2">
    <name type="scientific">Pangasianodon gigas</name>
    <name type="common">Mekong giant catfish</name>
    <name type="synonym">Pangasius gigas</name>
    <dbReference type="NCBI Taxonomy" id="30993"/>
    <lineage>
        <taxon>Eukaryota</taxon>
        <taxon>Metazoa</taxon>
        <taxon>Chordata</taxon>
        <taxon>Craniata</taxon>
        <taxon>Vertebrata</taxon>
        <taxon>Euteleostomi</taxon>
        <taxon>Actinopterygii</taxon>
        <taxon>Neopterygii</taxon>
        <taxon>Teleostei</taxon>
        <taxon>Ostariophysi</taxon>
        <taxon>Siluriformes</taxon>
        <taxon>Pangasiidae</taxon>
        <taxon>Pangasianodon</taxon>
    </lineage>
</organism>
<dbReference type="Proteomes" id="UP000829447">
    <property type="component" value="Linkage Group LG22"/>
</dbReference>
<protein>
    <submittedName>
        <fullName evidence="1">Uncharacterized protein</fullName>
    </submittedName>
</protein>
<dbReference type="EMBL" id="CM040475">
    <property type="protein sequence ID" value="MCI4391353.1"/>
    <property type="molecule type" value="Genomic_DNA"/>
</dbReference>
<keyword evidence="2" id="KW-1185">Reference proteome</keyword>
<evidence type="ECO:0000313" key="1">
    <source>
        <dbReference type="EMBL" id="MCI4391353.1"/>
    </source>
</evidence>
<reference evidence="1 2" key="1">
    <citation type="journal article" date="2022" name="bioRxiv">
        <title>An ancient truncated duplication of the anti-Mullerian hormone receptor type 2 gene is a potential conserved master sex determinant in the Pangasiidae catfish family.</title>
        <authorList>
            <person name="Wen M."/>
            <person name="Pan Q."/>
            <person name="Jouanno E."/>
            <person name="Montfort J."/>
            <person name="Zahm M."/>
            <person name="Cabau C."/>
            <person name="Klopp C."/>
            <person name="Iampietro C."/>
            <person name="Roques C."/>
            <person name="Bouchez O."/>
            <person name="Castinel A."/>
            <person name="Donnadieu C."/>
            <person name="Parrinello H."/>
            <person name="Poncet C."/>
            <person name="Belmonte E."/>
            <person name="Gautier V."/>
            <person name="Avarre J.-C."/>
            <person name="Dugue R."/>
            <person name="Gustiano R."/>
            <person name="Ha T.T.T."/>
            <person name="Campet M."/>
            <person name="Sriphairoj K."/>
            <person name="Ribolli J."/>
            <person name="de Almeida F.L."/>
            <person name="Desvignes T."/>
            <person name="Postlethwait J.H."/>
            <person name="Bucao C.F."/>
            <person name="Robinson-Rechavi M."/>
            <person name="Bobe J."/>
            <person name="Herpin A."/>
            <person name="Guiguen Y."/>
        </authorList>
    </citation>
    <scope>NUCLEOTIDE SEQUENCE [LARGE SCALE GENOMIC DNA]</scope>
    <source>
        <strain evidence="1">YG-Dec2019</strain>
    </source>
</reference>
<accession>A0ACC5XJR0</accession>
<proteinExistence type="predicted"/>